<name>A0A1X0YGW9_MYCSI</name>
<organism evidence="16 17">
    <name type="scientific">Mycobacterium simiae</name>
    <name type="common">Mycobacterium habana</name>
    <dbReference type="NCBI Taxonomy" id="1784"/>
    <lineage>
        <taxon>Bacteria</taxon>
        <taxon>Bacillati</taxon>
        <taxon>Actinomycetota</taxon>
        <taxon>Actinomycetes</taxon>
        <taxon>Mycobacteriales</taxon>
        <taxon>Mycobacteriaceae</taxon>
        <taxon>Mycobacterium</taxon>
        <taxon>Mycobacterium simiae complex</taxon>
    </lineage>
</organism>
<feature type="domain" description="Ribosomal RNA small subunit methyltransferase E methyltransferase" evidence="14">
    <location>
        <begin position="77"/>
        <end position="240"/>
    </location>
</feature>
<dbReference type="InterPro" id="IPR046886">
    <property type="entry name" value="RsmE_MTase_dom"/>
</dbReference>
<dbReference type="EC" id="2.1.1.193" evidence="3 12"/>
<feature type="domain" description="Ribosomal RNA small subunit methyltransferase E PUA-like" evidence="15">
    <location>
        <begin position="20"/>
        <end position="66"/>
    </location>
</feature>
<dbReference type="InterPro" id="IPR029028">
    <property type="entry name" value="Alpha/beta_knot_MTases"/>
</dbReference>
<dbReference type="AlphaFoldDB" id="A0A1X0YGW9"/>
<evidence type="ECO:0000256" key="2">
    <source>
        <dbReference type="ARBA" id="ARBA00005528"/>
    </source>
</evidence>
<dbReference type="GO" id="GO:0070475">
    <property type="term" value="P:rRNA base methylation"/>
    <property type="evidence" value="ECO:0007669"/>
    <property type="project" value="TreeGrafter"/>
</dbReference>
<dbReference type="NCBIfam" id="NF008693">
    <property type="entry name" value="PRK11713.2-3"/>
    <property type="match status" value="1"/>
</dbReference>
<sequence length="268" mass="28306">MVATLFYVQALPDTGELAVVDGDEGFHAATVRRIRPGEQLWLGDGAGALARCEVEQADRDGLRARVRDRWTVSPGQPPVTVVQALPKADRSELAIELATEAGADAFLAWQAARCVASWQGARVEKGLRRWRAVVRSAARQSRRAYIPTVEGVLTTPMLLQRIRDAVACGAVAVVLHESATERLVDAGVAQANSLFLVVGPEGGIAPEELAALTDAGAVAVRLGPQVLRTSTAAAVALGALGVLTPRWQQTTEGQPAEPRAADQTEPSA</sequence>
<evidence type="ECO:0000313" key="16">
    <source>
        <dbReference type="EMBL" id="ORJ64369.1"/>
    </source>
</evidence>
<proteinExistence type="inferred from homology"/>
<dbReference type="InterPro" id="IPR029026">
    <property type="entry name" value="tRNA_m1G_MTases_N"/>
</dbReference>
<evidence type="ECO:0000256" key="4">
    <source>
        <dbReference type="ARBA" id="ARBA00013673"/>
    </source>
</evidence>
<evidence type="ECO:0000256" key="10">
    <source>
        <dbReference type="ARBA" id="ARBA00025699"/>
    </source>
</evidence>
<comment type="caution">
    <text evidence="16">The sequence shown here is derived from an EMBL/GenBank/DDBJ whole genome shotgun (WGS) entry which is preliminary data.</text>
</comment>
<dbReference type="SUPFAM" id="SSF88697">
    <property type="entry name" value="PUA domain-like"/>
    <property type="match status" value="1"/>
</dbReference>
<keyword evidence="9 12" id="KW-0949">S-adenosyl-L-methionine</keyword>
<dbReference type="EMBL" id="MZZM01000005">
    <property type="protein sequence ID" value="ORJ64369.1"/>
    <property type="molecule type" value="Genomic_DNA"/>
</dbReference>
<dbReference type="SUPFAM" id="SSF75217">
    <property type="entry name" value="alpha/beta knot"/>
    <property type="match status" value="1"/>
</dbReference>
<evidence type="ECO:0000259" key="15">
    <source>
        <dbReference type="Pfam" id="PF20260"/>
    </source>
</evidence>
<dbReference type="InterPro" id="IPR046887">
    <property type="entry name" value="RsmE_PUA-like"/>
</dbReference>
<dbReference type="Gene3D" id="2.40.240.20">
    <property type="entry name" value="Hypothetical PUA domain-like, domain 1"/>
    <property type="match status" value="1"/>
</dbReference>
<dbReference type="PANTHER" id="PTHR30027">
    <property type="entry name" value="RIBOSOMAL RNA SMALL SUBUNIT METHYLTRANSFERASE E"/>
    <property type="match status" value="1"/>
</dbReference>
<dbReference type="Pfam" id="PF04452">
    <property type="entry name" value="Methyltrans_RNA"/>
    <property type="match status" value="1"/>
</dbReference>
<dbReference type="InterPro" id="IPR015947">
    <property type="entry name" value="PUA-like_sf"/>
</dbReference>
<comment type="function">
    <text evidence="10 12">Specifically methylates the N3 position of the uracil ring of uridine 1498 (m3U1498) in 16S rRNA. Acts on the fully assembled 30S ribosomal subunit.</text>
</comment>
<comment type="similarity">
    <text evidence="2 12">Belongs to the RNA methyltransferase RsmE family.</text>
</comment>
<accession>A0A1X0YGW9</accession>
<gene>
    <name evidence="16" type="ORF">B5M45_02985</name>
</gene>
<evidence type="ECO:0000259" key="14">
    <source>
        <dbReference type="Pfam" id="PF04452"/>
    </source>
</evidence>
<evidence type="ECO:0000256" key="5">
    <source>
        <dbReference type="ARBA" id="ARBA00022490"/>
    </source>
</evidence>
<dbReference type="GO" id="GO:0005737">
    <property type="term" value="C:cytoplasm"/>
    <property type="evidence" value="ECO:0007669"/>
    <property type="project" value="UniProtKB-SubCell"/>
</dbReference>
<dbReference type="Gene3D" id="3.40.1280.10">
    <property type="match status" value="1"/>
</dbReference>
<keyword evidence="17" id="KW-1185">Reference proteome</keyword>
<dbReference type="FunFam" id="3.40.1280.10:FF:000023">
    <property type="entry name" value="Ribosomal RNA small subunit methyltransferase E"/>
    <property type="match status" value="1"/>
</dbReference>
<evidence type="ECO:0000256" key="13">
    <source>
        <dbReference type="SAM" id="MobiDB-lite"/>
    </source>
</evidence>
<evidence type="ECO:0000256" key="12">
    <source>
        <dbReference type="PIRNR" id="PIRNR015601"/>
    </source>
</evidence>
<comment type="catalytic activity">
    <reaction evidence="11 12">
        <text>uridine(1498) in 16S rRNA + S-adenosyl-L-methionine = N(3)-methyluridine(1498) in 16S rRNA + S-adenosyl-L-homocysteine + H(+)</text>
        <dbReference type="Rhea" id="RHEA:42920"/>
        <dbReference type="Rhea" id="RHEA-COMP:10283"/>
        <dbReference type="Rhea" id="RHEA-COMP:10284"/>
        <dbReference type="ChEBI" id="CHEBI:15378"/>
        <dbReference type="ChEBI" id="CHEBI:57856"/>
        <dbReference type="ChEBI" id="CHEBI:59789"/>
        <dbReference type="ChEBI" id="CHEBI:65315"/>
        <dbReference type="ChEBI" id="CHEBI:74502"/>
        <dbReference type="EC" id="2.1.1.193"/>
    </reaction>
</comment>
<dbReference type="RefSeq" id="WP_061559746.1">
    <property type="nucleotide sequence ID" value="NZ_MZZM01000005.1"/>
</dbReference>
<evidence type="ECO:0000256" key="8">
    <source>
        <dbReference type="ARBA" id="ARBA00022679"/>
    </source>
</evidence>
<evidence type="ECO:0000313" key="17">
    <source>
        <dbReference type="Proteomes" id="UP000193040"/>
    </source>
</evidence>
<keyword evidence="8 12" id="KW-0808">Transferase</keyword>
<evidence type="ECO:0000256" key="9">
    <source>
        <dbReference type="ARBA" id="ARBA00022691"/>
    </source>
</evidence>
<evidence type="ECO:0000256" key="3">
    <source>
        <dbReference type="ARBA" id="ARBA00012328"/>
    </source>
</evidence>
<dbReference type="Proteomes" id="UP000193040">
    <property type="component" value="Unassembled WGS sequence"/>
</dbReference>
<evidence type="ECO:0000256" key="1">
    <source>
        <dbReference type="ARBA" id="ARBA00004496"/>
    </source>
</evidence>
<keyword evidence="6 12" id="KW-0698">rRNA processing</keyword>
<comment type="subcellular location">
    <subcellularLocation>
        <location evidence="1 12">Cytoplasm</location>
    </subcellularLocation>
</comment>
<evidence type="ECO:0000256" key="7">
    <source>
        <dbReference type="ARBA" id="ARBA00022603"/>
    </source>
</evidence>
<keyword evidence="5 12" id="KW-0963">Cytoplasm</keyword>
<evidence type="ECO:0000256" key="6">
    <source>
        <dbReference type="ARBA" id="ARBA00022552"/>
    </source>
</evidence>
<evidence type="ECO:0000256" key="11">
    <source>
        <dbReference type="ARBA" id="ARBA00047944"/>
    </source>
</evidence>
<protein>
    <recommendedName>
        <fullName evidence="4 12">Ribosomal RNA small subunit methyltransferase E</fullName>
        <ecNumber evidence="3 12">2.1.1.193</ecNumber>
    </recommendedName>
</protein>
<dbReference type="PANTHER" id="PTHR30027:SF3">
    <property type="entry name" value="16S RRNA (URACIL(1498)-N(3))-METHYLTRANSFERASE"/>
    <property type="match status" value="1"/>
</dbReference>
<reference evidence="16 17" key="1">
    <citation type="submission" date="2017-03" db="EMBL/GenBank/DDBJ databases">
        <title>Genomic insights into Mycobacterium simiae human colonization.</title>
        <authorList>
            <person name="Steffani J.L."/>
            <person name="Brunck M.E."/>
            <person name="Cruz E."/>
            <person name="Montiel R."/>
            <person name="Barona F."/>
        </authorList>
    </citation>
    <scope>NUCLEOTIDE SEQUENCE [LARGE SCALE GENOMIC DNA]</scope>
    <source>
        <strain evidence="16 17">MsiGto</strain>
    </source>
</reference>
<keyword evidence="7 12" id="KW-0489">Methyltransferase</keyword>
<dbReference type="NCBIfam" id="TIGR00046">
    <property type="entry name" value="RsmE family RNA methyltransferase"/>
    <property type="match status" value="1"/>
</dbReference>
<dbReference type="CDD" id="cd18084">
    <property type="entry name" value="RsmE-like"/>
    <property type="match status" value="1"/>
</dbReference>
<feature type="region of interest" description="Disordered" evidence="13">
    <location>
        <begin position="246"/>
        <end position="268"/>
    </location>
</feature>
<dbReference type="Pfam" id="PF20260">
    <property type="entry name" value="PUA_4"/>
    <property type="match status" value="1"/>
</dbReference>
<dbReference type="GO" id="GO:0070042">
    <property type="term" value="F:rRNA (uridine-N3-)-methyltransferase activity"/>
    <property type="evidence" value="ECO:0007669"/>
    <property type="project" value="TreeGrafter"/>
</dbReference>
<dbReference type="InterPro" id="IPR006700">
    <property type="entry name" value="RsmE"/>
</dbReference>
<dbReference type="PIRSF" id="PIRSF015601">
    <property type="entry name" value="MTase_slr0722"/>
    <property type="match status" value="1"/>
</dbReference>